<evidence type="ECO:0000256" key="1">
    <source>
        <dbReference type="ARBA" id="ARBA00004123"/>
    </source>
</evidence>
<dbReference type="SUPFAM" id="SSF53098">
    <property type="entry name" value="Ribonuclease H-like"/>
    <property type="match status" value="1"/>
</dbReference>
<dbReference type="InterPro" id="IPR052035">
    <property type="entry name" value="ZnF_BED_domain_contain"/>
</dbReference>
<evidence type="ECO:0000313" key="7">
    <source>
        <dbReference type="Proteomes" id="UP001281410"/>
    </source>
</evidence>
<name>A0AAE0DJE2_9ROSI</name>
<keyword evidence="7" id="KW-1185">Reference proteome</keyword>
<keyword evidence="2" id="KW-0479">Metal-binding</keyword>
<evidence type="ECO:0000256" key="4">
    <source>
        <dbReference type="ARBA" id="ARBA00022833"/>
    </source>
</evidence>
<proteinExistence type="predicted"/>
<evidence type="ECO:0000256" key="2">
    <source>
        <dbReference type="ARBA" id="ARBA00022723"/>
    </source>
</evidence>
<dbReference type="GO" id="GO:0005634">
    <property type="term" value="C:nucleus"/>
    <property type="evidence" value="ECO:0007669"/>
    <property type="project" value="UniProtKB-SubCell"/>
</dbReference>
<evidence type="ECO:0000256" key="3">
    <source>
        <dbReference type="ARBA" id="ARBA00022771"/>
    </source>
</evidence>
<accession>A0AAE0DJE2</accession>
<sequence length="177" mass="20714">MRLSNGTTNPIAKCKFCPKDCTSSRQGTDDLRRHMEKCMSAHGQSGLKEVSARIDRIRYAVPWIESSNQRFREFSRHCRLNGLRPRRFQTDMPIRWNSTYLMLQNCLDYDTTITGLIVDPRVKLSGLEFFLEFIETNLTLDYSERIIDIRNKLFEVFSIYDRKFGGIDMQPSAEPET</sequence>
<comment type="caution">
    <text evidence="6">The sequence shown here is derived from an EMBL/GenBank/DDBJ whole genome shotgun (WGS) entry which is preliminary data.</text>
</comment>
<keyword evidence="5" id="KW-0539">Nucleus</keyword>
<dbReference type="EMBL" id="JANJYJ010000972">
    <property type="protein sequence ID" value="KAK3169153.1"/>
    <property type="molecule type" value="Genomic_DNA"/>
</dbReference>
<keyword evidence="3" id="KW-0863">Zinc-finger</keyword>
<reference evidence="6" key="1">
    <citation type="journal article" date="2023" name="Plant J.">
        <title>Genome sequences and population genomics provide insights into the demographic history, inbreeding, and mutation load of two 'living fossil' tree species of Dipteronia.</title>
        <authorList>
            <person name="Feng Y."/>
            <person name="Comes H.P."/>
            <person name="Chen J."/>
            <person name="Zhu S."/>
            <person name="Lu R."/>
            <person name="Zhang X."/>
            <person name="Li P."/>
            <person name="Qiu J."/>
            <person name="Olsen K.M."/>
            <person name="Qiu Y."/>
        </authorList>
    </citation>
    <scope>NUCLEOTIDE SEQUENCE</scope>
    <source>
        <strain evidence="6">NBL</strain>
    </source>
</reference>
<protein>
    <submittedName>
        <fullName evidence="6">Uncharacterized protein</fullName>
    </submittedName>
</protein>
<dbReference type="AlphaFoldDB" id="A0AAE0DJE2"/>
<keyword evidence="4" id="KW-0862">Zinc</keyword>
<dbReference type="PANTHER" id="PTHR46481:SF10">
    <property type="entry name" value="ZINC FINGER BED DOMAIN-CONTAINING PROTEIN 39"/>
    <property type="match status" value="1"/>
</dbReference>
<dbReference type="InterPro" id="IPR012337">
    <property type="entry name" value="RNaseH-like_sf"/>
</dbReference>
<evidence type="ECO:0000256" key="5">
    <source>
        <dbReference type="ARBA" id="ARBA00023242"/>
    </source>
</evidence>
<dbReference type="GO" id="GO:0008270">
    <property type="term" value="F:zinc ion binding"/>
    <property type="evidence" value="ECO:0007669"/>
    <property type="project" value="UniProtKB-KW"/>
</dbReference>
<organism evidence="6 7">
    <name type="scientific">Dipteronia sinensis</name>
    <dbReference type="NCBI Taxonomy" id="43782"/>
    <lineage>
        <taxon>Eukaryota</taxon>
        <taxon>Viridiplantae</taxon>
        <taxon>Streptophyta</taxon>
        <taxon>Embryophyta</taxon>
        <taxon>Tracheophyta</taxon>
        <taxon>Spermatophyta</taxon>
        <taxon>Magnoliopsida</taxon>
        <taxon>eudicotyledons</taxon>
        <taxon>Gunneridae</taxon>
        <taxon>Pentapetalae</taxon>
        <taxon>rosids</taxon>
        <taxon>malvids</taxon>
        <taxon>Sapindales</taxon>
        <taxon>Sapindaceae</taxon>
        <taxon>Hippocastanoideae</taxon>
        <taxon>Acereae</taxon>
        <taxon>Dipteronia</taxon>
    </lineage>
</organism>
<dbReference type="Proteomes" id="UP001281410">
    <property type="component" value="Unassembled WGS sequence"/>
</dbReference>
<evidence type="ECO:0000313" key="6">
    <source>
        <dbReference type="EMBL" id="KAK3169153.1"/>
    </source>
</evidence>
<gene>
    <name evidence="6" type="ORF">Dsin_000057</name>
</gene>
<comment type="subcellular location">
    <subcellularLocation>
        <location evidence="1">Nucleus</location>
    </subcellularLocation>
</comment>
<dbReference type="PANTHER" id="PTHR46481">
    <property type="entry name" value="ZINC FINGER BED DOMAIN-CONTAINING PROTEIN 4"/>
    <property type="match status" value="1"/>
</dbReference>